<evidence type="ECO:0000256" key="7">
    <source>
        <dbReference type="ARBA" id="ARBA00023186"/>
    </source>
</evidence>
<evidence type="ECO:0000256" key="2">
    <source>
        <dbReference type="ARBA" id="ARBA00008239"/>
    </source>
</evidence>
<keyword evidence="10" id="KW-1133">Transmembrane helix</keyword>
<dbReference type="InterPro" id="IPR015351">
    <property type="entry name" value="RBP-J/Cbf11/Cbf12_DNA-bd"/>
</dbReference>
<dbReference type="InterPro" id="IPR036358">
    <property type="entry name" value="BTD_sf"/>
</dbReference>
<feature type="compositionally biased region" description="Polar residues" evidence="9">
    <location>
        <begin position="468"/>
        <end position="480"/>
    </location>
</feature>
<dbReference type="InterPro" id="IPR037196">
    <property type="entry name" value="HSP90_C"/>
</dbReference>
<dbReference type="Gene3D" id="1.20.120.790">
    <property type="entry name" value="Heat shock protein 90, C-terminal domain"/>
    <property type="match status" value="1"/>
</dbReference>
<sequence length="2879" mass="327972">YVERMKEKQESIFYVAGNSRAEVEASPFVERLLKKGYEVLYLTEPVDEYCIQNMPEYEGKKFQNVAKDGLKLDDGEKEKEAQTAFEKTFAPLTKWLKESALKDLIEKAVVSQRLDKSPSALVANVYGWSGNMERIMKSQAYAKTKDPMSEFYASQKKIFEINPRHPVVKELLRRVENDEKDEKALETAHLLFETATLRSGFMLNDQVGFAKRIESILRKNLDVSMDEQVDEEPDFELEEDEKEQPKDEENVKNLLIIKHSLNLRKKNIIKIVVNVILLKINNIFENILIIIIILNKICEINGFFIKIVKLCLNNFSYNFTLDLNIRNIETKDQVMTMDYFILNIQKIITREVQLFVIIWKKNKITLRKEFVIWENIMFYNYFNNIVSCFVDSNTLFFFLHLPYLQSSFNVKKLITNKLFPPTMDSSSVKSVDLSLDITQESLSSKKDPFAFLKAAYNMVEMDKSLTTNQNFNTHNNSSPDTHTDQENNNKNIFPSISLTTTPILPTSNNFDLQAAAAAILNMPQLMQKLTANTSASYLAALQATVDASEILTPPPNKKMCFNSDIQQLSKFDSVSKSLSSILNKNIDSIGRIFKVPIPSSISIVTKSTKNKMDYSNVVNSAGGVTSPQESALLNLTCLSNTASNLITDISNNDSHLYSSNNNFSKTTLSTDSNAKSIAAALAAVSTGKIGTATNSLTQRYHPYQRSSHTDPSAFLYNQPSLCLSQTYNDTPTHLHPNSSLHNQNVYGGPTYDPCYYYNNQQGQTNCYITPSPNQNLYSSSSAVAAASSLVWPSGVSNTNSLTDSSNVGGNYGHCYRTPTHGMSGLYDFSHSITTSSTVGPVFPGVSHHQDTLSSAYGLIPNTNSGFPPNNIPIHVAISNPPISLSKERMTEYLQNREKYDCKIIIYHAKVAQKSYGNEKRFFCPPPCIYLEGDGWKYKKRQVEELYRKYKMIRGQQNVVMSDHEKVMDQLASDLVAFIGIGSPSEQEKQQLDLSNGKDYCAAKTLYISDSDKRKYFELSVQFFYGSGYDIGTFLSQRIKVISKPSKKKQSMKSSDCKYLCIASGTKVALFNRLRSQTVSTRYLHVESSNFHASSTKWGAFTIHLVEGDVTDADANDFRVKDGFVTYGSIIKLVDSVTGLSLPSLKIRKVDKHHVILDSTSQEEPVSQLHKCAFQIVGTEKTYICLSHDRIIQHEATIVDNTRHQINDGAAWTIISTDQAEYTFFEAMGPVADPITPCPVINSVDVIGEGNCSRIEITGINFSPNHKIWFGSTPVDTIYRSTERILCMVPPLEAVSLEWCREIGKQIVVPVNLVRDDGVIFGSKATFTYKTENISPTIGKIHHSINFLNVLDTILKIHFYKTTYSYQKDYKYIKFFLLYIRNLVREPKHLIQFLLKLQHNYYQSFRSNLIVCKIKEKSVNIYEKKVLAKISIILKCSLNCIELISSKNIVLPTILGESLIFPTSKRTVKNRFLKAALSERFAKWSLNDIDNGIPNDKLVNLYQKWGNSGFGMIFTGNILVDKDHIESLGNMIIDESLDSKKRKEMFKKLAKVGKSGNSLMIAQLNHAGRQTPLSINQTPYSCSNVKQPDIPNTLLTFGNPIELTKNEIKTKVIEKFAYAAQYCYECGFDGIEVHAAHGFLLAQFLSNKTNKRDDEYGGSIENKMRIIVEIYNEIRKRIPKETGFVVGIKLNSVEFQNEDSKTDEAEEIAKKMDEIGFDFIELSGGTYEKWGMETPENSKREGYFEIFAKSIKKNIKSAKVYLTGGFRTVEGMVSSIKSNATDGIGLARPITGEPNLPLKIINNEVDSAPLNLLEPYGFTFTALGSSSQMIQMSKKSLEESDNNPCYEVMDLSDPNVVKKYSEKANTFFSELMSKDKKEEPAVVLLDLLNGKKKTTELSCIRTNIFEKIPSVKDISSLSKTCRLMYFYVRSSKFSKEIMWFKDLQTIKIKPNNENIGNLKPLKLKDIVFENDGNIFKVSEDAKCFFGETVPFWNCITFNICNYIMKFKKKDFNSIIKKSVKEMDINCSLRKDARILNFLIRSNNNHHMILHALSYMKHDNIVTIVLPATIFMSDSFHDNQLENNIFKGFPNLCEISIVTALNVNNYNDSKINENIIEFVLKEFSRKKNAKILLSDSDFAYENSPILIDIILKVAAKYQIKFTCNGYYLFNKINQFVCPVEEGNLRIAELLTDVSLSFSSSITFPETMKKLQSHFHFFNIQEILNKLNKINYGSISLKNCINLKDVQFIFSDYSIIFNSYDKYEMIRQISLQNIKCLATLMPNNVEKLELWYIYVTSNDCDWLKAFKNLQVYIYYGNNLIEVPSTVKVLNIRNSDIYGNGNEECIGKEVINNYSAKFSKCIKNGKIFDILQFFGCSQKKYIYCANILMEKMLTFAYSIERLSTHSHTEDIGSAKKLLIDFFSTERATFIIIKYMKEVMTNSFHLLLFNKFIVTIAISTVKMESTKSSGSPATTNPLLREFSSLTYDEKVEKFENYLDTYFSCVVANCNPGQHTELDSTFIEVNARKDKVRTKILLLGQFIDNLKLQELIYSSGMDEDNCSRLYEYVVFKEKMELFDNAKLPGFLLPGLQDAYDSVVLKFKNYFYNSLQSNFAVNRILDACFDEYIYECESGNNENGPIDERTKLIMYSEITKKFYSILNYHCSDYFEISEYGEDYDITKNAKMSGDVNRCSSTEEETQLPAGEETQLPAEEETQLPVEEETQLPVEEETQLPVEEKTKLPAEEETQLPAEEKTQLPAEEETQLPAEEETQLPAEEETQLPAEEETQLPAKEETQLPAEEETQLPAKEETQLPAEKDEKESLTTKDKGQCLKTENKRQCFRTGNKRQCLRTENKRQSLETENKRQYLRTENKSRCLETENKRQ</sequence>
<dbReference type="SMART" id="SM01267">
    <property type="entry name" value="LAG1_DNAbind"/>
    <property type="match status" value="1"/>
</dbReference>
<evidence type="ECO:0000259" key="11">
    <source>
        <dbReference type="SMART" id="SM01267"/>
    </source>
</evidence>
<dbReference type="SUPFAM" id="SSF49417">
    <property type="entry name" value="p53-like transcription factors"/>
    <property type="match status" value="1"/>
</dbReference>
<feature type="region of interest" description="Disordered" evidence="9">
    <location>
        <begin position="2847"/>
        <end position="2879"/>
    </location>
</feature>
<keyword evidence="8" id="KW-0539">Nucleus</keyword>
<keyword evidence="10" id="KW-0812">Transmembrane</keyword>
<dbReference type="SUPFAM" id="SSF81296">
    <property type="entry name" value="E set domains"/>
    <property type="match status" value="1"/>
</dbReference>
<dbReference type="GO" id="GO:0000978">
    <property type="term" value="F:RNA polymerase II cis-regulatory region sequence-specific DNA binding"/>
    <property type="evidence" value="ECO:0007669"/>
    <property type="project" value="InterPro"/>
</dbReference>
<feature type="domain" description="Beta-trefoil DNA-binding" evidence="12">
    <location>
        <begin position="1059"/>
        <end position="1211"/>
    </location>
</feature>
<dbReference type="GO" id="GO:0016491">
    <property type="term" value="F:oxidoreductase activity"/>
    <property type="evidence" value="ECO:0007669"/>
    <property type="project" value="InterPro"/>
</dbReference>
<dbReference type="InterPro" id="IPR013785">
    <property type="entry name" value="Aldolase_TIM"/>
</dbReference>
<dbReference type="GO" id="GO:0001228">
    <property type="term" value="F:DNA-binding transcription activator activity, RNA polymerase II-specific"/>
    <property type="evidence" value="ECO:0007669"/>
    <property type="project" value="InterPro"/>
</dbReference>
<comment type="similarity">
    <text evidence="3">Belongs to the Su(H) family.</text>
</comment>
<dbReference type="Pfam" id="PF00183">
    <property type="entry name" value="HSP90"/>
    <property type="match status" value="1"/>
</dbReference>
<dbReference type="InterPro" id="IPR014756">
    <property type="entry name" value="Ig_E-set"/>
</dbReference>
<dbReference type="SUPFAM" id="SSF51395">
    <property type="entry name" value="FMN-linked oxidoreductases"/>
    <property type="match status" value="1"/>
</dbReference>
<evidence type="ECO:0000313" key="14">
    <source>
        <dbReference type="WBParaSite" id="TCONS_00013560.p1"/>
    </source>
</evidence>
<dbReference type="FunFam" id="1.20.120.790:FF:000003">
    <property type="entry name" value="Heat shock protein 90"/>
    <property type="match status" value="1"/>
</dbReference>
<dbReference type="GO" id="GO:0005634">
    <property type="term" value="C:nucleus"/>
    <property type="evidence" value="ECO:0007669"/>
    <property type="project" value="UniProtKB-SubCell"/>
</dbReference>
<dbReference type="Gene3D" id="2.60.40.1450">
    <property type="entry name" value="LAG1, DNA binding domain"/>
    <property type="match status" value="1"/>
</dbReference>
<feature type="region of interest" description="Disordered" evidence="9">
    <location>
        <begin position="2683"/>
        <end position="2832"/>
    </location>
</feature>
<evidence type="ECO:0000313" key="13">
    <source>
        <dbReference type="Proteomes" id="UP000035681"/>
    </source>
</evidence>
<dbReference type="InterPro" id="IPR013783">
    <property type="entry name" value="Ig-like_fold"/>
</dbReference>
<protein>
    <submittedName>
        <fullName evidence="14">HATPase_c domain-containing protein</fullName>
    </submittedName>
</protein>
<evidence type="ECO:0000256" key="3">
    <source>
        <dbReference type="ARBA" id="ARBA00009704"/>
    </source>
</evidence>
<dbReference type="InterPro" id="IPR008967">
    <property type="entry name" value="p53-like_TF_DNA-bd_sf"/>
</dbReference>
<dbReference type="Proteomes" id="UP000035681">
    <property type="component" value="Unplaced"/>
</dbReference>
<dbReference type="InterPro" id="IPR001404">
    <property type="entry name" value="Hsp90_fam"/>
</dbReference>
<keyword evidence="10" id="KW-0472">Membrane</keyword>
<dbReference type="GO" id="GO:0010181">
    <property type="term" value="F:FMN binding"/>
    <property type="evidence" value="ECO:0007669"/>
    <property type="project" value="InterPro"/>
</dbReference>
<evidence type="ECO:0000256" key="4">
    <source>
        <dbReference type="ARBA" id="ARBA00023015"/>
    </source>
</evidence>
<dbReference type="GO" id="GO:0005524">
    <property type="term" value="F:ATP binding"/>
    <property type="evidence" value="ECO:0007669"/>
    <property type="project" value="InterPro"/>
</dbReference>
<keyword evidence="7" id="KW-0143">Chaperone</keyword>
<dbReference type="WBParaSite" id="TCONS_00013560.p1">
    <property type="protein sequence ID" value="TCONS_00013560.p1"/>
    <property type="gene ID" value="XLOC_008322"/>
</dbReference>
<comment type="subcellular location">
    <subcellularLocation>
        <location evidence="1">Nucleus</location>
    </subcellularLocation>
</comment>
<keyword evidence="4" id="KW-0805">Transcription regulation</keyword>
<dbReference type="SUPFAM" id="SSF54211">
    <property type="entry name" value="Ribosomal protein S5 domain 2-like"/>
    <property type="match status" value="1"/>
</dbReference>
<dbReference type="Pfam" id="PF09271">
    <property type="entry name" value="LAG1-DNAbind"/>
    <property type="match status" value="1"/>
</dbReference>
<dbReference type="Gene3D" id="2.60.40.10">
    <property type="entry name" value="Immunoglobulins"/>
    <property type="match status" value="1"/>
</dbReference>
<feature type="compositionally biased region" description="Acidic residues" evidence="9">
    <location>
        <begin position="2706"/>
        <end position="2726"/>
    </location>
</feature>
<dbReference type="InterPro" id="IPR015350">
    <property type="entry name" value="Beta-trefoil_DNA-bd_dom"/>
</dbReference>
<feature type="compositionally biased region" description="Basic and acidic residues" evidence="9">
    <location>
        <begin position="2802"/>
        <end position="2832"/>
    </location>
</feature>
<dbReference type="SMART" id="SM01268">
    <property type="entry name" value="BTD"/>
    <property type="match status" value="1"/>
</dbReference>
<feature type="compositionally biased region" description="Acidic residues" evidence="9">
    <location>
        <begin position="2754"/>
        <end position="2782"/>
    </location>
</feature>
<feature type="domain" description="RBP-J/Cbf11/Cbf12 DNA binding" evidence="11">
    <location>
        <begin position="902"/>
        <end position="1055"/>
    </location>
</feature>
<dbReference type="Pfam" id="PF20144">
    <property type="entry name" value="TIG_SUH"/>
    <property type="match status" value="1"/>
</dbReference>
<dbReference type="FunFam" id="2.60.40.1450:FF:000001">
    <property type="entry name" value="Recombining binding protein suppressor of hairless"/>
    <property type="match status" value="1"/>
</dbReference>
<dbReference type="GO" id="GO:0016887">
    <property type="term" value="F:ATP hydrolysis activity"/>
    <property type="evidence" value="ECO:0007669"/>
    <property type="project" value="InterPro"/>
</dbReference>
<accession>A0AAF5DJE1</accession>
<dbReference type="InterPro" id="IPR037095">
    <property type="entry name" value="RBP-J/Cbf11_DNA-bd_sf"/>
</dbReference>
<evidence type="ECO:0000256" key="10">
    <source>
        <dbReference type="SAM" id="Phobius"/>
    </source>
</evidence>
<evidence type="ECO:0000256" key="1">
    <source>
        <dbReference type="ARBA" id="ARBA00004123"/>
    </source>
</evidence>
<comment type="similarity">
    <text evidence="2">Belongs to the heat shock protein 90 family.</text>
</comment>
<proteinExistence type="inferred from homology"/>
<evidence type="ECO:0000256" key="8">
    <source>
        <dbReference type="ARBA" id="ARBA00023242"/>
    </source>
</evidence>
<dbReference type="CDD" id="cd04733">
    <property type="entry name" value="OYE_like_2_FMN"/>
    <property type="match status" value="1"/>
</dbReference>
<dbReference type="Gene3D" id="2.80.10.50">
    <property type="match status" value="1"/>
</dbReference>
<feature type="region of interest" description="Disordered" evidence="9">
    <location>
        <begin position="468"/>
        <end position="492"/>
    </location>
</feature>
<dbReference type="Pfam" id="PF00724">
    <property type="entry name" value="Oxidored_FMN"/>
    <property type="match status" value="1"/>
</dbReference>
<evidence type="ECO:0000256" key="5">
    <source>
        <dbReference type="ARBA" id="ARBA00023125"/>
    </source>
</evidence>
<dbReference type="GO" id="GO:0051082">
    <property type="term" value="F:unfolded protein binding"/>
    <property type="evidence" value="ECO:0007669"/>
    <property type="project" value="InterPro"/>
</dbReference>
<evidence type="ECO:0000256" key="6">
    <source>
        <dbReference type="ARBA" id="ARBA00023163"/>
    </source>
</evidence>
<dbReference type="InterPro" id="IPR020568">
    <property type="entry name" value="Ribosomal_Su5_D2-typ_SF"/>
</dbReference>
<keyword evidence="13" id="KW-1185">Reference proteome</keyword>
<name>A0AAF5DJE1_STRER</name>
<dbReference type="InterPro" id="IPR040159">
    <property type="entry name" value="CLS_fam"/>
</dbReference>
<dbReference type="GO" id="GO:0140662">
    <property type="term" value="F:ATP-dependent protein folding chaperone"/>
    <property type="evidence" value="ECO:0007669"/>
    <property type="project" value="InterPro"/>
</dbReference>
<dbReference type="Gene3D" id="3.20.20.70">
    <property type="entry name" value="Aldolase class I"/>
    <property type="match status" value="1"/>
</dbReference>
<dbReference type="SUPFAM" id="SSF110217">
    <property type="entry name" value="DNA-binding protein LAG-1 (CSL)"/>
    <property type="match status" value="1"/>
</dbReference>
<keyword evidence="5" id="KW-0238">DNA-binding</keyword>
<dbReference type="PANTHER" id="PTHR10665">
    <property type="entry name" value="RECOMBINING BINDING PROTEIN SUPPRESSOR OF HAIRLESS"/>
    <property type="match status" value="1"/>
</dbReference>
<keyword evidence="6" id="KW-0804">Transcription</keyword>
<dbReference type="InterPro" id="IPR001155">
    <property type="entry name" value="OxRdtase_FMN_N"/>
</dbReference>
<feature type="transmembrane region" description="Helical" evidence="10">
    <location>
        <begin position="271"/>
        <end position="294"/>
    </location>
</feature>
<evidence type="ECO:0000256" key="9">
    <source>
        <dbReference type="SAM" id="MobiDB-lite"/>
    </source>
</evidence>
<reference evidence="14" key="1">
    <citation type="submission" date="2024-02" db="UniProtKB">
        <authorList>
            <consortium name="WormBaseParasite"/>
        </authorList>
    </citation>
    <scope>IDENTIFICATION</scope>
</reference>
<dbReference type="InterPro" id="IPR038007">
    <property type="entry name" value="RBP-Jkappa_IPT"/>
</dbReference>
<organism evidence="13 14">
    <name type="scientific">Strongyloides stercoralis</name>
    <name type="common">Threadworm</name>
    <dbReference type="NCBI Taxonomy" id="6248"/>
    <lineage>
        <taxon>Eukaryota</taxon>
        <taxon>Metazoa</taxon>
        <taxon>Ecdysozoa</taxon>
        <taxon>Nematoda</taxon>
        <taxon>Chromadorea</taxon>
        <taxon>Rhabditida</taxon>
        <taxon>Tylenchina</taxon>
        <taxon>Panagrolaimomorpha</taxon>
        <taxon>Strongyloidoidea</taxon>
        <taxon>Strongyloididae</taxon>
        <taxon>Strongyloides</taxon>
    </lineage>
</organism>
<dbReference type="SUPFAM" id="SSF110942">
    <property type="entry name" value="HSP90 C-terminal domain"/>
    <property type="match status" value="1"/>
</dbReference>
<dbReference type="Gene3D" id="3.40.50.11260">
    <property type="match status" value="1"/>
</dbReference>
<evidence type="ECO:0000259" key="12">
    <source>
        <dbReference type="SMART" id="SM01268"/>
    </source>
</evidence>
<dbReference type="Pfam" id="PF09270">
    <property type="entry name" value="BTD"/>
    <property type="match status" value="1"/>
</dbReference>